<reference evidence="1 2" key="1">
    <citation type="journal article" date="2020" name="Genome Biol. Evol.">
        <title>Comparative genomics of strictly vertically transmitted, feminizing microsporidia endosymbionts of amphipod crustaceans.</title>
        <authorList>
            <person name="Cormier A."/>
            <person name="Chebbi M.A."/>
            <person name="Giraud I."/>
            <person name="Wattier R."/>
            <person name="Teixeira M."/>
            <person name="Gilbert C."/>
            <person name="Rigaud T."/>
            <person name="Cordaux R."/>
        </authorList>
    </citation>
    <scope>NUCLEOTIDE SEQUENCE [LARGE SCALE GENOMIC DNA]</scope>
    <source>
        <strain evidence="1 2">Ou3-Ou53</strain>
    </source>
</reference>
<name>A0A9P6GVV5_9MICR</name>
<organism evidence="1 2">
    <name type="scientific">Nosema granulosis</name>
    <dbReference type="NCBI Taxonomy" id="83296"/>
    <lineage>
        <taxon>Eukaryota</taxon>
        <taxon>Fungi</taxon>
        <taxon>Fungi incertae sedis</taxon>
        <taxon>Microsporidia</taxon>
        <taxon>Nosematidae</taxon>
        <taxon>Nosema</taxon>
    </lineage>
</organism>
<dbReference type="AlphaFoldDB" id="A0A9P6GVV5"/>
<dbReference type="Proteomes" id="UP000740883">
    <property type="component" value="Unassembled WGS sequence"/>
</dbReference>
<sequence length="99" mass="11650">MLMSAQVMTLSEIKKTLIRFEQVQQFYQLTGEDNRLQQTQNSTKSMQSQTFCSFHKSKGHNTSECIAYSNWKKRNNNFIPKISLTSKMFWQFTQTTVPN</sequence>
<comment type="caution">
    <text evidence="1">The sequence shown here is derived from an EMBL/GenBank/DDBJ whole genome shotgun (WGS) entry which is preliminary data.</text>
</comment>
<evidence type="ECO:0000313" key="1">
    <source>
        <dbReference type="EMBL" id="KAF9761102.1"/>
    </source>
</evidence>
<dbReference type="EMBL" id="SBJO01000419">
    <property type="protein sequence ID" value="KAF9761102.1"/>
    <property type="molecule type" value="Genomic_DNA"/>
</dbReference>
<gene>
    <name evidence="1" type="ORF">NGRA_2853</name>
</gene>
<keyword evidence="2" id="KW-1185">Reference proteome</keyword>
<accession>A0A9P6GVV5</accession>
<evidence type="ECO:0000313" key="2">
    <source>
        <dbReference type="Proteomes" id="UP000740883"/>
    </source>
</evidence>
<proteinExistence type="predicted"/>
<protein>
    <submittedName>
        <fullName evidence="1">Uncharacterized protein</fullName>
    </submittedName>
</protein>